<evidence type="ECO:0000313" key="2">
    <source>
        <dbReference type="Proteomes" id="UP000182470"/>
    </source>
</evidence>
<evidence type="ECO:0000313" key="1">
    <source>
        <dbReference type="EMBL" id="SDN17219.1"/>
    </source>
</evidence>
<name>A0A1G9Z706_9PSED</name>
<protein>
    <submittedName>
        <fullName evidence="1">Uncharacterized protein</fullName>
    </submittedName>
</protein>
<sequence length="14" mass="1460">MVGDDGIEPPTLCL</sequence>
<gene>
    <name evidence="1" type="ORF">SAMN04490179_2922</name>
</gene>
<accession>A0A1G9Z706</accession>
<organism evidence="1 2">
    <name type="scientific">Pseudomonas antarctica</name>
    <dbReference type="NCBI Taxonomy" id="219572"/>
    <lineage>
        <taxon>Bacteria</taxon>
        <taxon>Pseudomonadati</taxon>
        <taxon>Pseudomonadota</taxon>
        <taxon>Gammaproteobacteria</taxon>
        <taxon>Pseudomonadales</taxon>
        <taxon>Pseudomonadaceae</taxon>
        <taxon>Pseudomonas</taxon>
    </lineage>
</organism>
<dbReference type="Proteomes" id="UP000182470">
    <property type="component" value="Chromosome I"/>
</dbReference>
<proteinExistence type="predicted"/>
<dbReference type="EMBL" id="LT629704">
    <property type="protein sequence ID" value="SDN17219.1"/>
    <property type="molecule type" value="Genomic_DNA"/>
</dbReference>
<reference evidence="1 2" key="1">
    <citation type="submission" date="2016-10" db="EMBL/GenBank/DDBJ databases">
        <authorList>
            <person name="de Groot N.N."/>
        </authorList>
    </citation>
    <scope>NUCLEOTIDE SEQUENCE [LARGE SCALE GENOMIC DNA]</scope>
    <source>
        <strain evidence="1 2">BS2772</strain>
    </source>
</reference>